<dbReference type="InterPro" id="IPR001242">
    <property type="entry name" value="Condensation_dom"/>
</dbReference>
<gene>
    <name evidence="3" type="ORF">LDG_8630</name>
</gene>
<reference evidence="3 4" key="1">
    <citation type="journal article" date="2011" name="BMC Genomics">
        <title>Insight into cross-talk between intra-amoebal pathogens.</title>
        <authorList>
            <person name="Gimenez G."/>
            <person name="Bertelli C."/>
            <person name="Moliner C."/>
            <person name="Robert C."/>
            <person name="Raoult D."/>
            <person name="Fournier P.E."/>
            <person name="Greub G."/>
        </authorList>
    </citation>
    <scope>NUCLEOTIDE SEQUENCE [LARGE SCALE GENOMIC DNA]</scope>
    <source>
        <strain evidence="3 4">LLAP12</strain>
    </source>
</reference>
<feature type="domain" description="Condensation" evidence="2">
    <location>
        <begin position="574"/>
        <end position="719"/>
    </location>
</feature>
<evidence type="ECO:0000313" key="3">
    <source>
        <dbReference type="EMBL" id="EHL29665.1"/>
    </source>
</evidence>
<evidence type="ECO:0008006" key="5">
    <source>
        <dbReference type="Google" id="ProtNLM"/>
    </source>
</evidence>
<dbReference type="Proteomes" id="UP000002770">
    <property type="component" value="Unassembled WGS sequence"/>
</dbReference>
<dbReference type="GO" id="GO:0003824">
    <property type="term" value="F:catalytic activity"/>
    <property type="evidence" value="ECO:0007669"/>
    <property type="project" value="InterPro"/>
</dbReference>
<organism evidence="3 4">
    <name type="scientific">Legionella drancourtii LLAP12</name>
    <dbReference type="NCBI Taxonomy" id="658187"/>
    <lineage>
        <taxon>Bacteria</taxon>
        <taxon>Pseudomonadati</taxon>
        <taxon>Pseudomonadota</taxon>
        <taxon>Gammaproteobacteria</taxon>
        <taxon>Legionellales</taxon>
        <taxon>Legionellaceae</taxon>
        <taxon>Legionella</taxon>
    </lineage>
</organism>
<dbReference type="Gene3D" id="3.30.559.30">
    <property type="entry name" value="Nonribosomal peptide synthetase, condensation domain"/>
    <property type="match status" value="1"/>
</dbReference>
<dbReference type="Gene3D" id="3.40.50.12780">
    <property type="entry name" value="N-terminal domain of ligase-like"/>
    <property type="match status" value="1"/>
</dbReference>
<dbReference type="HOGENOM" id="CLU_304374_0_0_6"/>
<dbReference type="PANTHER" id="PTHR45398">
    <property type="match status" value="1"/>
</dbReference>
<keyword evidence="4" id="KW-1185">Reference proteome</keyword>
<evidence type="ECO:0000313" key="4">
    <source>
        <dbReference type="Proteomes" id="UP000002770"/>
    </source>
</evidence>
<name>G9ETJ8_9GAMM</name>
<dbReference type="STRING" id="658187.LDG_8630"/>
<dbReference type="Gene3D" id="3.30.300.30">
    <property type="match status" value="1"/>
</dbReference>
<dbReference type="Pfam" id="PF00668">
    <property type="entry name" value="Condensation"/>
    <property type="match status" value="1"/>
</dbReference>
<dbReference type="SUPFAM" id="SSF56801">
    <property type="entry name" value="Acetyl-CoA synthetase-like"/>
    <property type="match status" value="1"/>
</dbReference>
<dbReference type="PANTHER" id="PTHR45398:SF1">
    <property type="entry name" value="ENZYME, PUTATIVE (JCVI)-RELATED"/>
    <property type="match status" value="1"/>
</dbReference>
<dbReference type="InterPro" id="IPR023213">
    <property type="entry name" value="CAT-like_dom_sf"/>
</dbReference>
<dbReference type="SUPFAM" id="SSF52777">
    <property type="entry name" value="CoA-dependent acyltransferases"/>
    <property type="match status" value="1"/>
</dbReference>
<accession>G9ETJ8</accession>
<dbReference type="RefSeq" id="WP_006872502.1">
    <property type="nucleotide sequence ID" value="NZ_JH413847.1"/>
</dbReference>
<evidence type="ECO:0000259" key="1">
    <source>
        <dbReference type="Pfam" id="PF00501"/>
    </source>
</evidence>
<dbReference type="InParanoid" id="G9ETJ8"/>
<sequence>MSSMDVKNNLAMTLSETLFAPQSHFSLADDHTLLNSQQCCEKIRQYIAWVKQIKVNSVLLISAPSIDALCLCYALVLSNKTYIPVHTSTSSELLKTYLQTYQVDLLVVQPQLASQFDTELKRKLIDENNKDFFYYVPPRLQPTFCLLPGIILFTSGTSEQPKAVHYHYDTLHRYLSWCTNEFKLQKKDNFLFTTELSFVASLRPLFVPALAGANLHFIGSSSTNKLQLIINALLKTKISILNVTPTLFKILMQHMEKNALQHTLSSIRFILLSGETLDTDIINYWFAHIKADTIFYNLYGATEYLVPFYKKIIAPQQEDERLHLGQLRAGCDYKLVPNATKCYELYIAGDISTAYFDEKLTQSNYILINNRRFIRTNDAVNVRHNELFFCSRAQRIIKRYGQLINLDQIEYVLKKSHNTLDFITFVDEKNENKIYLLIHGSLHDTALLKQIKLTLNTHLPSYMHPDEYIFTREVPLTASGKIDYLLIKKTFIVNQVNELTDYFTRFFPEKNVNLDARIIDLGLESIDYIEMAEAFLKITGKWLDVSKINEEVRIANIASCLIEVEVDKSITNTAVALNAIQAAFYTKELGKQEEVWTCIIAVFCLKGPIDINRLEMAIAETLANHFMLSCRLEWRENNYFFVRAPIQSDFQLRTPIFFPKKILTQLKTSVHSDRLARIYIQKKKNQYFLIMAYHHIIMDGWSATLVREEIFRRYEGTHKINILRKADEIKYLNQLNQIWPHNHDTINELKSRLRHVNPDEYNQLDSFFAGPLQKQNTYLSFAKDKVDQFARTHQIQAFPYSVIFALLLHQLISLQSGVHKLFFYTSFSNRNLPIPQIKELITNLATGLPVFFDDTKQTPQEFALQIKENFTAYFKNMSYGGLAEIWQNEIINRKILSPREQPYLILYTYINKIVGNQYMQNKYIDWNRSKNELNSRKKGIVFLRVYNMGSQFVVILDSHLKKNGHAGLINRLQELF</sequence>
<dbReference type="InterPro" id="IPR000873">
    <property type="entry name" value="AMP-dep_synth/lig_dom"/>
</dbReference>
<dbReference type="InterPro" id="IPR042099">
    <property type="entry name" value="ANL_N_sf"/>
</dbReference>
<proteinExistence type="predicted"/>
<evidence type="ECO:0000259" key="2">
    <source>
        <dbReference type="Pfam" id="PF00668"/>
    </source>
</evidence>
<dbReference type="Pfam" id="PF00501">
    <property type="entry name" value="AMP-binding"/>
    <property type="match status" value="1"/>
</dbReference>
<dbReference type="Gene3D" id="3.30.559.10">
    <property type="entry name" value="Chloramphenicol acetyltransferase-like domain"/>
    <property type="match status" value="1"/>
</dbReference>
<feature type="domain" description="AMP-dependent synthetase/ligase" evidence="1">
    <location>
        <begin position="57"/>
        <end position="341"/>
    </location>
</feature>
<protein>
    <recommendedName>
        <fullName evidence="5">Carrier domain-containing protein</fullName>
    </recommendedName>
</protein>
<dbReference type="EMBL" id="JH413847">
    <property type="protein sequence ID" value="EHL29665.1"/>
    <property type="molecule type" value="Genomic_DNA"/>
</dbReference>
<dbReference type="AlphaFoldDB" id="G9ETJ8"/>
<dbReference type="InterPro" id="IPR045851">
    <property type="entry name" value="AMP-bd_C_sf"/>
</dbReference>
<dbReference type="eggNOG" id="COG1020">
    <property type="taxonomic scope" value="Bacteria"/>
</dbReference>